<evidence type="ECO:0000313" key="3">
    <source>
        <dbReference type="EMBL" id="KAH7534022.1"/>
    </source>
</evidence>
<protein>
    <recommendedName>
        <fullName evidence="2">Disease resistance protein At4g27190-like leucine-rich repeats domain-containing protein</fullName>
    </recommendedName>
</protein>
<dbReference type="PANTHER" id="PTHR33463:SF204">
    <property type="entry name" value="NB-ARC DOMAIN-CONTAINING PROTEIN"/>
    <property type="match status" value="1"/>
</dbReference>
<dbReference type="PANTHER" id="PTHR33463">
    <property type="entry name" value="NB-ARC DOMAIN-CONTAINING PROTEIN-RELATED"/>
    <property type="match status" value="1"/>
</dbReference>
<feature type="domain" description="Disease resistance protein At4g27190-like leucine-rich repeats" evidence="2">
    <location>
        <begin position="111"/>
        <end position="190"/>
    </location>
</feature>
<dbReference type="InterPro" id="IPR057135">
    <property type="entry name" value="At4g27190-like_LRR"/>
</dbReference>
<reference evidence="3" key="1">
    <citation type="journal article" date="2021" name="Front. Plant Sci.">
        <title>Chromosome-Scale Genome Assembly for Chinese Sour Jujube and Insights Into Its Genome Evolution and Domestication Signature.</title>
        <authorList>
            <person name="Shen L.-Y."/>
            <person name="Luo H."/>
            <person name="Wang X.-L."/>
            <person name="Wang X.-M."/>
            <person name="Qiu X.-J."/>
            <person name="Liu H."/>
            <person name="Zhou S.-S."/>
            <person name="Jia K.-H."/>
            <person name="Nie S."/>
            <person name="Bao Y.-T."/>
            <person name="Zhang R.-G."/>
            <person name="Yun Q.-Z."/>
            <person name="Chai Y.-H."/>
            <person name="Lu J.-Y."/>
            <person name="Li Y."/>
            <person name="Zhao S.-W."/>
            <person name="Mao J.-F."/>
            <person name="Jia S.-G."/>
            <person name="Mao Y.-M."/>
        </authorList>
    </citation>
    <scope>NUCLEOTIDE SEQUENCE</scope>
    <source>
        <strain evidence="3">AT0</strain>
        <tissue evidence="3">Leaf</tissue>
    </source>
</reference>
<dbReference type="Gene3D" id="3.80.10.10">
    <property type="entry name" value="Ribonuclease Inhibitor"/>
    <property type="match status" value="2"/>
</dbReference>
<keyword evidence="1" id="KW-0611">Plant defense</keyword>
<name>A0A978VLQ3_ZIZJJ</name>
<feature type="domain" description="Disease resistance protein At4g27190-like leucine-rich repeats" evidence="2">
    <location>
        <begin position="1"/>
        <end position="96"/>
    </location>
</feature>
<dbReference type="Proteomes" id="UP000813462">
    <property type="component" value="Unassembled WGS sequence"/>
</dbReference>
<evidence type="ECO:0000259" key="2">
    <source>
        <dbReference type="Pfam" id="PF23247"/>
    </source>
</evidence>
<dbReference type="AlphaFoldDB" id="A0A978VLQ3"/>
<proteinExistence type="predicted"/>
<sequence>MWADQLPQPCYLRNLRELSIWWCDNLKYLLSSAFARNLVQLEKLNMFACWGMEEIIVIKEPTVTFDYSDELDIIEFPKLKEIRLDVIARLIQFCSQSQGQGREQLLFADSATLDVRNCKSLKKIVVKEESGDGIRSQKICFPALKILEISKLPNLEKFCAGDHIECLFLEALIIKDCPKLNTFVSNSTDKAVPEETDMISGARQPLFSNQKVTLPKMRILKLEKCNSVIEIWDDDDTKERGQQSAAAAGRSRSAIFQSLEFLRVSKCGRLNKLLEANSSSSFENLTVLEVSECERMEYLFTPSASKTLVLLKKMGVSKCQAMTEIIASSPEVDHDDKLLSFDNLELLVLQSLPSLTSFHMGNCTLEFPKLSRVVVVGSCPELRSFCGHGTIITPKLRTFVRRQRWIHFDISVGEDADGQITVHDMWFDSFAADEKEHNIENGGNIDINTTIQQFWVNHYADYEDIVEEDIDKDNTEDYLWIEGWQY</sequence>
<feature type="domain" description="Disease resistance protein At4g27190-like leucine-rich repeats" evidence="2">
    <location>
        <begin position="208"/>
        <end position="320"/>
    </location>
</feature>
<dbReference type="SUPFAM" id="SSF52047">
    <property type="entry name" value="RNI-like"/>
    <property type="match status" value="1"/>
</dbReference>
<accession>A0A978VLQ3</accession>
<dbReference type="EMBL" id="JAEACU010000004">
    <property type="protein sequence ID" value="KAH7534022.1"/>
    <property type="molecule type" value="Genomic_DNA"/>
</dbReference>
<comment type="caution">
    <text evidence="3">The sequence shown here is derived from an EMBL/GenBank/DDBJ whole genome shotgun (WGS) entry which is preliminary data.</text>
</comment>
<dbReference type="Pfam" id="PF23247">
    <property type="entry name" value="LRR_RPS2"/>
    <property type="match status" value="3"/>
</dbReference>
<dbReference type="InterPro" id="IPR032675">
    <property type="entry name" value="LRR_dom_sf"/>
</dbReference>
<evidence type="ECO:0000256" key="1">
    <source>
        <dbReference type="ARBA" id="ARBA00022821"/>
    </source>
</evidence>
<gene>
    <name evidence="3" type="ORF">FEM48_Zijuj04G0193600</name>
</gene>
<organism evidence="3 4">
    <name type="scientific">Ziziphus jujuba var. spinosa</name>
    <dbReference type="NCBI Taxonomy" id="714518"/>
    <lineage>
        <taxon>Eukaryota</taxon>
        <taxon>Viridiplantae</taxon>
        <taxon>Streptophyta</taxon>
        <taxon>Embryophyta</taxon>
        <taxon>Tracheophyta</taxon>
        <taxon>Spermatophyta</taxon>
        <taxon>Magnoliopsida</taxon>
        <taxon>eudicotyledons</taxon>
        <taxon>Gunneridae</taxon>
        <taxon>Pentapetalae</taxon>
        <taxon>rosids</taxon>
        <taxon>fabids</taxon>
        <taxon>Rosales</taxon>
        <taxon>Rhamnaceae</taxon>
        <taxon>Paliureae</taxon>
        <taxon>Ziziphus</taxon>
    </lineage>
</organism>
<dbReference type="InterPro" id="IPR050905">
    <property type="entry name" value="Plant_NBS-LRR"/>
</dbReference>
<evidence type="ECO:0000313" key="4">
    <source>
        <dbReference type="Proteomes" id="UP000813462"/>
    </source>
</evidence>